<dbReference type="EMBL" id="JBHRYD010000002">
    <property type="protein sequence ID" value="MFC3704430.1"/>
    <property type="molecule type" value="Genomic_DNA"/>
</dbReference>
<gene>
    <name evidence="1" type="ORF">ACFOOL_06645</name>
</gene>
<evidence type="ECO:0000313" key="2">
    <source>
        <dbReference type="Proteomes" id="UP001595613"/>
    </source>
</evidence>
<protein>
    <submittedName>
        <fullName evidence="1">Uncharacterized protein</fullName>
    </submittedName>
</protein>
<evidence type="ECO:0000313" key="1">
    <source>
        <dbReference type="EMBL" id="MFC3704430.1"/>
    </source>
</evidence>
<organism evidence="1 2">
    <name type="scientific">Devosia honganensis</name>
    <dbReference type="NCBI Taxonomy" id="1610527"/>
    <lineage>
        <taxon>Bacteria</taxon>
        <taxon>Pseudomonadati</taxon>
        <taxon>Pseudomonadota</taxon>
        <taxon>Alphaproteobacteria</taxon>
        <taxon>Hyphomicrobiales</taxon>
        <taxon>Devosiaceae</taxon>
        <taxon>Devosia</taxon>
    </lineage>
</organism>
<name>A0ABV7WYQ5_9HYPH</name>
<sequence>MSRRPRTAFALFADWPAASRAHEALKHLGVSDRQAVLERAPDGVRLRVSLPRIAEEQGIVQSLLSSEARRVEVHDGEGQSV</sequence>
<reference evidence="2" key="1">
    <citation type="journal article" date="2019" name="Int. J. Syst. Evol. Microbiol.">
        <title>The Global Catalogue of Microorganisms (GCM) 10K type strain sequencing project: providing services to taxonomists for standard genome sequencing and annotation.</title>
        <authorList>
            <consortium name="The Broad Institute Genomics Platform"/>
            <consortium name="The Broad Institute Genome Sequencing Center for Infectious Disease"/>
            <person name="Wu L."/>
            <person name="Ma J."/>
        </authorList>
    </citation>
    <scope>NUCLEOTIDE SEQUENCE [LARGE SCALE GENOMIC DNA]</scope>
    <source>
        <strain evidence="2">KCTC 42281</strain>
    </source>
</reference>
<comment type="caution">
    <text evidence="1">The sequence shown here is derived from an EMBL/GenBank/DDBJ whole genome shotgun (WGS) entry which is preliminary data.</text>
</comment>
<dbReference type="Proteomes" id="UP001595613">
    <property type="component" value="Unassembled WGS sequence"/>
</dbReference>
<keyword evidence="2" id="KW-1185">Reference proteome</keyword>
<dbReference type="RefSeq" id="WP_380096024.1">
    <property type="nucleotide sequence ID" value="NZ_JBHRYD010000002.1"/>
</dbReference>
<proteinExistence type="predicted"/>
<accession>A0ABV7WYQ5</accession>